<name>A0ABY5LCJ3_9SPHN</name>
<dbReference type="EMBL" id="CP101740">
    <property type="protein sequence ID" value="UUL83444.1"/>
    <property type="molecule type" value="Genomic_DNA"/>
</dbReference>
<proteinExistence type="predicted"/>
<evidence type="ECO:0000313" key="1">
    <source>
        <dbReference type="EMBL" id="UUL83444.1"/>
    </source>
</evidence>
<dbReference type="RefSeq" id="WP_256507283.1">
    <property type="nucleotide sequence ID" value="NZ_CP101740.1"/>
</dbReference>
<evidence type="ECO:0000313" key="2">
    <source>
        <dbReference type="Proteomes" id="UP001058533"/>
    </source>
</evidence>
<accession>A0ABY5LCJ3</accession>
<sequence length="110" mass="12495">MSAHVYPATDWFRARAARASTGRSPRLAVIRSLVLRQTIGGQWSVALMERRYGVWKKPDWLYVGASHDEAKAVVSQAWCKHRLPVAYVRPGERHMRPFHINQLDSIGDAA</sequence>
<keyword evidence="2" id="KW-1185">Reference proteome</keyword>
<gene>
    <name evidence="1" type="ORF">NMP03_04235</name>
</gene>
<dbReference type="Proteomes" id="UP001058533">
    <property type="component" value="Chromosome"/>
</dbReference>
<protein>
    <submittedName>
        <fullName evidence="1">Uncharacterized protein</fullName>
    </submittedName>
</protein>
<organism evidence="1 2">
    <name type="scientific">Sphingomonas qomolangmaensis</name>
    <dbReference type="NCBI Taxonomy" id="2918765"/>
    <lineage>
        <taxon>Bacteria</taxon>
        <taxon>Pseudomonadati</taxon>
        <taxon>Pseudomonadota</taxon>
        <taxon>Alphaproteobacteria</taxon>
        <taxon>Sphingomonadales</taxon>
        <taxon>Sphingomonadaceae</taxon>
        <taxon>Sphingomonas</taxon>
    </lineage>
</organism>
<reference evidence="1" key="1">
    <citation type="submission" date="2022-07" db="EMBL/GenBank/DDBJ databases">
        <title>Sphingomonas sp. nov., a novel bacterium isolated from the north slope of the Mount Everest.</title>
        <authorList>
            <person name="Cui X."/>
            <person name="Liu Y."/>
        </authorList>
    </citation>
    <scope>NUCLEOTIDE SEQUENCE</scope>
    <source>
        <strain evidence="1">S5-59</strain>
    </source>
</reference>